<reference evidence="2" key="1">
    <citation type="submission" date="2023-01" db="EMBL/GenBank/DDBJ databases">
        <title>Genome assembly of the deep-sea coral Lophelia pertusa.</title>
        <authorList>
            <person name="Herrera S."/>
            <person name="Cordes E."/>
        </authorList>
    </citation>
    <scope>NUCLEOTIDE SEQUENCE</scope>
    <source>
        <strain evidence="2">USNM1676648</strain>
        <tissue evidence="2">Polyp</tissue>
    </source>
</reference>
<organism evidence="2 3">
    <name type="scientific">Desmophyllum pertusum</name>
    <dbReference type="NCBI Taxonomy" id="174260"/>
    <lineage>
        <taxon>Eukaryota</taxon>
        <taxon>Metazoa</taxon>
        <taxon>Cnidaria</taxon>
        <taxon>Anthozoa</taxon>
        <taxon>Hexacorallia</taxon>
        <taxon>Scleractinia</taxon>
        <taxon>Caryophylliina</taxon>
        <taxon>Caryophylliidae</taxon>
        <taxon>Desmophyllum</taxon>
    </lineage>
</organism>
<dbReference type="InterPro" id="IPR016186">
    <property type="entry name" value="C-type_lectin-like/link_sf"/>
</dbReference>
<dbReference type="PANTHER" id="PTHR22803">
    <property type="entry name" value="MANNOSE, PHOSPHOLIPASE, LECTIN RECEPTOR RELATED"/>
    <property type="match status" value="1"/>
</dbReference>
<dbReference type="InterPro" id="IPR050111">
    <property type="entry name" value="C-type_lectin/snaclec_domain"/>
</dbReference>
<keyword evidence="3" id="KW-1185">Reference proteome</keyword>
<dbReference type="Proteomes" id="UP001163046">
    <property type="component" value="Unassembled WGS sequence"/>
</dbReference>
<comment type="caution">
    <text evidence="2">The sequence shown here is derived from an EMBL/GenBank/DDBJ whole genome shotgun (WGS) entry which is preliminary data.</text>
</comment>
<name>A0A9X0CNJ9_9CNID</name>
<feature type="domain" description="C-type lectin" evidence="1">
    <location>
        <begin position="75"/>
        <end position="210"/>
    </location>
</feature>
<dbReference type="AlphaFoldDB" id="A0A9X0CNJ9"/>
<dbReference type="SMART" id="SM00034">
    <property type="entry name" value="CLECT"/>
    <property type="match status" value="1"/>
</dbReference>
<accession>A0A9X0CNJ9</accession>
<dbReference type="InterPro" id="IPR016187">
    <property type="entry name" value="CTDL_fold"/>
</dbReference>
<dbReference type="Pfam" id="PF00059">
    <property type="entry name" value="Lectin_C"/>
    <property type="match status" value="1"/>
</dbReference>
<proteinExistence type="predicted"/>
<dbReference type="Gene3D" id="3.10.100.10">
    <property type="entry name" value="Mannose-Binding Protein A, subunit A"/>
    <property type="match status" value="1"/>
</dbReference>
<dbReference type="CDD" id="cd00037">
    <property type="entry name" value="CLECT"/>
    <property type="match status" value="1"/>
</dbReference>
<evidence type="ECO:0000313" key="2">
    <source>
        <dbReference type="EMBL" id="KAJ7370302.1"/>
    </source>
</evidence>
<sequence>MFLCELNDRIHLQVPEKDLEARDGFIYKPILNPCQSSPCPSNSTCQAGFGDQGYRFVCPHGDICQLDFIAGKESLCGSCYKLFTVPETWSNAQAKCRSVGAQLVKIESAVENDFLTRTFPKATGSSGVTYWIGLSDQVEEGKWTWTDESTLGNYTNWGRGNPNDQSGNQNCGHMVIGNGFSFGYRYRFTGYNDGEWNDFRCDHPLAFICEKPITYLFL</sequence>
<gene>
    <name evidence="2" type="ORF">OS493_033097</name>
</gene>
<dbReference type="OrthoDB" id="5983182at2759"/>
<dbReference type="PROSITE" id="PS50041">
    <property type="entry name" value="C_TYPE_LECTIN_2"/>
    <property type="match status" value="1"/>
</dbReference>
<evidence type="ECO:0000313" key="3">
    <source>
        <dbReference type="Proteomes" id="UP001163046"/>
    </source>
</evidence>
<protein>
    <recommendedName>
        <fullName evidence="1">C-type lectin domain-containing protein</fullName>
    </recommendedName>
</protein>
<dbReference type="InterPro" id="IPR001304">
    <property type="entry name" value="C-type_lectin-like"/>
</dbReference>
<dbReference type="SUPFAM" id="SSF56436">
    <property type="entry name" value="C-type lectin-like"/>
    <property type="match status" value="1"/>
</dbReference>
<dbReference type="EMBL" id="MU826868">
    <property type="protein sequence ID" value="KAJ7370302.1"/>
    <property type="molecule type" value="Genomic_DNA"/>
</dbReference>
<evidence type="ECO:0000259" key="1">
    <source>
        <dbReference type="PROSITE" id="PS50041"/>
    </source>
</evidence>